<dbReference type="eggNOG" id="ENOG5034BHI">
    <property type="taxonomic scope" value="Bacteria"/>
</dbReference>
<gene>
    <name evidence="1" type="ORF">EL26_05325</name>
</gene>
<keyword evidence="2" id="KW-1185">Reference proteome</keyword>
<dbReference type="EMBL" id="JMIR01000005">
    <property type="protein sequence ID" value="KEO84189.1"/>
    <property type="molecule type" value="Genomic_DNA"/>
</dbReference>
<comment type="caution">
    <text evidence="1">The sequence shown here is derived from an EMBL/GenBank/DDBJ whole genome shotgun (WGS) entry which is preliminary data.</text>
</comment>
<reference evidence="1 2" key="1">
    <citation type="journal article" date="2013" name="Int. J. Syst. Evol. Microbiol.">
        <title>Tumebacillus flagellatus sp. nov., an alpha-amylase/pullulanase-producing bacterium isolated from cassava wastewater.</title>
        <authorList>
            <person name="Wang Q."/>
            <person name="Xie N."/>
            <person name="Qin Y."/>
            <person name="Shen N."/>
            <person name="Zhu J."/>
            <person name="Mi H."/>
            <person name="Huang R."/>
        </authorList>
    </citation>
    <scope>NUCLEOTIDE SEQUENCE [LARGE SCALE GENOMIC DNA]</scope>
    <source>
        <strain evidence="1 2">GST4</strain>
    </source>
</reference>
<organism evidence="1 2">
    <name type="scientific">Tumebacillus flagellatus</name>
    <dbReference type="NCBI Taxonomy" id="1157490"/>
    <lineage>
        <taxon>Bacteria</taxon>
        <taxon>Bacillati</taxon>
        <taxon>Bacillota</taxon>
        <taxon>Bacilli</taxon>
        <taxon>Bacillales</taxon>
        <taxon>Alicyclobacillaceae</taxon>
        <taxon>Tumebacillus</taxon>
    </lineage>
</organism>
<dbReference type="AlphaFoldDB" id="A0A074LT60"/>
<dbReference type="Proteomes" id="UP000027931">
    <property type="component" value="Unassembled WGS sequence"/>
</dbReference>
<sequence length="116" mass="13899">MAQNHRKRYEYTPDQALYQLDFYLKALEVPFTVKDLYRKAYQERLGPHYSDEWLEDLEHDPDVQESMNEPFTTQSVIETLMRGGHEPIVRALLRETREYGIGYYQAMIGRINKRKP</sequence>
<protein>
    <submittedName>
        <fullName evidence="1">Uncharacterized protein</fullName>
    </submittedName>
</protein>
<evidence type="ECO:0000313" key="2">
    <source>
        <dbReference type="Proteomes" id="UP000027931"/>
    </source>
</evidence>
<accession>A0A074LT60</accession>
<proteinExistence type="predicted"/>
<name>A0A074LT60_9BACL</name>
<dbReference type="RefSeq" id="WP_052036013.1">
    <property type="nucleotide sequence ID" value="NZ_JMIR01000005.1"/>
</dbReference>
<dbReference type="OrthoDB" id="2381660at2"/>
<evidence type="ECO:0000313" key="1">
    <source>
        <dbReference type="EMBL" id="KEO84189.1"/>
    </source>
</evidence>